<sequence length="770" mass="87117">MTGMLEIPPPGEREGPAQPFDLPASSRFEVLSPSRRICGDFAVVSARIDAKRGRVLLCQSLTSGEFVELSDWQLAELDRENRLKLPTAFRKGLLAGSAISLTPGQEAEAKRNRGYVKAAVDLAWEEGKDFPTTGTFERAIAIYAEEIEDKEPLTTATVRKYWNIWRKQSAVDLSVFVKAVSTGKTDGDYTKEFEELVRDCLLIMKSSQRPILADFKVFLITVLKEPEHRHLYDEVVDGNGNLRPSKTWFYNRLGDLNRYDALRLEVGPEAAKNAYRHRAARIPPLNCLDIVDVDYAELNVIAFDNRYRFVYGRPKLILFRDRATGSVLGYAVFFGNESFDAVWHGFKRSIFPKDMRRYPKWLYPMYGYPCILIVDNAATLISAAVMKLGDDLGIKVFKARVYRPTDKAGVEQFFGKQDRQVIHNLPGSVEKSPKDRDRFDDEKNKGVPYIDMDQLDAKIMQFICTHVHARPLSGFRRGAETSTDLWNKSIMTVKNRTVIIYDELVRTAGAKADGLRIRGGNTIVHNWLMYTSDDLLAISAHPSHRERETEEGRGRRILTVDYKGHLDPSDISVLFVENPYDRNSVVAVPICEADREYATGRTRLQHEAAIQHHNRVMKTAITGVSDLERAAARMDDDQKDMVLAMKTKRPREEFLAWFSDLKEKTELGRVVDVTTSASVSSDYLDPENPFEPPEVNRSPTAAPRPGGETPDMIWIADEHGELQRSDPLAVAQSHTALPHASPDPGIDHEGTDGDEDFDVEALRRRHEGWN</sequence>
<reference evidence="3 4" key="1">
    <citation type="journal article" date="2018" name="Sci. Rep.">
        <title>Rhizobium tumorigenes sp. nov., a novel plant tumorigenic bacterium isolated from cane gall tumors on thornless blackberry.</title>
        <authorList>
            <person name="Kuzmanovi N."/>
            <person name="Smalla K."/>
            <person name="Gronow S."/>
            <person name="PuBawska J."/>
        </authorList>
    </citation>
    <scope>NUCLEOTIDE SEQUENCE [LARGE SCALE GENOMIC DNA]</scope>
    <source>
        <strain evidence="3 4">1078</strain>
    </source>
</reference>
<feature type="region of interest" description="Disordered" evidence="1">
    <location>
        <begin position="680"/>
        <end position="710"/>
    </location>
</feature>
<dbReference type="SUPFAM" id="SSF53098">
    <property type="entry name" value="Ribonuclease H-like"/>
    <property type="match status" value="1"/>
</dbReference>
<evidence type="ECO:0000256" key="1">
    <source>
        <dbReference type="SAM" id="MobiDB-lite"/>
    </source>
</evidence>
<evidence type="ECO:0000313" key="3">
    <source>
        <dbReference type="EMBL" id="WFR97594.1"/>
    </source>
</evidence>
<feature type="region of interest" description="Disordered" evidence="1">
    <location>
        <begin position="727"/>
        <end position="770"/>
    </location>
</feature>
<feature type="domain" description="Integrase catalytic" evidence="2">
    <location>
        <begin position="279"/>
        <end position="415"/>
    </location>
</feature>
<dbReference type="EMBL" id="CP117256">
    <property type="protein sequence ID" value="WFR97594.1"/>
    <property type="molecule type" value="Genomic_DNA"/>
</dbReference>
<keyword evidence="4" id="KW-1185">Reference proteome</keyword>
<dbReference type="InterPro" id="IPR001584">
    <property type="entry name" value="Integrase_cat-core"/>
</dbReference>
<dbReference type="Gene3D" id="3.30.420.10">
    <property type="entry name" value="Ribonuclease H-like superfamily/Ribonuclease H"/>
    <property type="match status" value="1"/>
</dbReference>
<protein>
    <recommendedName>
        <fullName evidence="2">Integrase catalytic domain-containing protein</fullName>
    </recommendedName>
</protein>
<dbReference type="PROSITE" id="PS50994">
    <property type="entry name" value="INTEGRASE"/>
    <property type="match status" value="1"/>
</dbReference>
<name>A0AAF1KAG5_9HYPH</name>
<evidence type="ECO:0000259" key="2">
    <source>
        <dbReference type="PROSITE" id="PS50994"/>
    </source>
</evidence>
<reference evidence="4" key="2">
    <citation type="journal article" date="2023" name="MicrobiologyOpen">
        <title>Genomics of the tumorigenes clade of the family Rhizobiaceae and description of Rhizobium rhododendri sp. nov.</title>
        <authorList>
            <person name="Kuzmanovic N."/>
            <person name="diCenzo G.C."/>
            <person name="Bunk B."/>
            <person name="Sproeer C."/>
            <person name="Fruehling A."/>
            <person name="Neumann-Schaal M."/>
            <person name="Overmann J."/>
            <person name="Smalla K."/>
        </authorList>
    </citation>
    <scope>NUCLEOTIDE SEQUENCE [LARGE SCALE GENOMIC DNA]</scope>
    <source>
        <strain evidence="4">1078</strain>
        <plasmid evidence="4">pRt1078</plasmid>
    </source>
</reference>
<accession>A0AAF1KAG5</accession>
<feature type="region of interest" description="Disordered" evidence="1">
    <location>
        <begin position="1"/>
        <end position="21"/>
    </location>
</feature>
<evidence type="ECO:0000313" key="4">
    <source>
        <dbReference type="Proteomes" id="UP000249499"/>
    </source>
</evidence>
<keyword evidence="3" id="KW-0614">Plasmid</keyword>
<dbReference type="InterPro" id="IPR036397">
    <property type="entry name" value="RNaseH_sf"/>
</dbReference>
<proteinExistence type="predicted"/>
<dbReference type="KEGG" id="rtu:PR017_20540"/>
<geneLocation type="plasmid" evidence="3 4">
    <name>pRt1078</name>
</geneLocation>
<dbReference type="RefSeq" id="WP_279619536.1">
    <property type="nucleotide sequence ID" value="NZ_CP117256.1"/>
</dbReference>
<dbReference type="GO" id="GO:0015074">
    <property type="term" value="P:DNA integration"/>
    <property type="evidence" value="ECO:0007669"/>
    <property type="project" value="InterPro"/>
</dbReference>
<gene>
    <name evidence="3" type="ORF">PR017_20540</name>
</gene>
<dbReference type="Proteomes" id="UP000249499">
    <property type="component" value="Plasmid pRt1078"/>
</dbReference>
<dbReference type="AlphaFoldDB" id="A0AAF1KAG5"/>
<organism evidence="3 4">
    <name type="scientific">Rhizobium tumorigenes</name>
    <dbReference type="NCBI Taxonomy" id="2041385"/>
    <lineage>
        <taxon>Bacteria</taxon>
        <taxon>Pseudomonadati</taxon>
        <taxon>Pseudomonadota</taxon>
        <taxon>Alphaproteobacteria</taxon>
        <taxon>Hyphomicrobiales</taxon>
        <taxon>Rhizobiaceae</taxon>
        <taxon>Rhizobium/Agrobacterium group</taxon>
        <taxon>Rhizobium</taxon>
    </lineage>
</organism>
<dbReference type="GO" id="GO:0003676">
    <property type="term" value="F:nucleic acid binding"/>
    <property type="evidence" value="ECO:0007669"/>
    <property type="project" value="InterPro"/>
</dbReference>
<dbReference type="InterPro" id="IPR012337">
    <property type="entry name" value="RNaseH-like_sf"/>
</dbReference>